<sequence>MADTSSKSLFVEAMVREVDETFGSGIDKLEETIADQNAKIGERIHALLLLLRSRNPEEENLQVNARPASPQLSESPDFNRPEPKPNYGVNVTPDAPNASSLLSNRKYKIQRRISCEEIDERRLKGLCVFCEEPETPNHHLQHKNSGILMIDSEDHLSNAEEIGVEISSDMWLSNSYGCELETGETDYDEDQDRFLIDSDLVENEVAKDAVKIDVEVASDDDKFLDAAEVYGFNVEACETDSLIEQNELIQEQDENHSTDSVLEPSFVQHMCSPLKHQSLFDLGITTRGARQVFDTIPTRREVLSKGHKTTFHKSWRFKFKAKSQPRELIQGEPWIQELKKNKLHSTKKQRKCHTSWMFTNKLMKKNKFSKTWFMLKGDCFKEDDQVYHETLPIWLLTRFKFGKFRSVNMNFQKTKPQIEDVMGEDRKKQPGDSEHDTKVFETLKDLQQFTLGEVMFQIKHKWRDDQVSVEKTLVKAANTCGEDLQQLARVLNVRCLRGFTFGISESDARLGEQSVYDRIILVKEQLLQTSLVIQEVMRNEKIKFSNRWWFKYKFGEAGLTRQSSSNLYMTYYFAVWHCWKNKTMVCVEMSGEHWSWMVLDRKSATSSFLLFLYDQRMGVPGQGYNFILYRDHQGRCRLKQSKCLIQGELVKTGKLSKLRLKKHHMSQYLWKSWCSTVLYKNFLWEHSDKGTQLLCSRRLVVYKLGSEAKNVVPVSQRVYWTVEQEFSKVERKLEVTQSQTFDPGIGLESQETLRRTMEETTWELPLFCSDNFQTLNLVVKVLRTGEI</sequence>
<gene>
    <name evidence="2" type="ORF">ISN45_Aa03g016530</name>
</gene>
<accession>A0A8T2AX76</accession>
<dbReference type="AlphaFoldDB" id="A0A8T2AX76"/>
<organism evidence="2 3">
    <name type="scientific">Arabidopsis thaliana x Arabidopsis arenosa</name>
    <dbReference type="NCBI Taxonomy" id="1240361"/>
    <lineage>
        <taxon>Eukaryota</taxon>
        <taxon>Viridiplantae</taxon>
        <taxon>Streptophyta</taxon>
        <taxon>Embryophyta</taxon>
        <taxon>Tracheophyta</taxon>
        <taxon>Spermatophyta</taxon>
        <taxon>Magnoliopsida</taxon>
        <taxon>eudicotyledons</taxon>
        <taxon>Gunneridae</taxon>
        <taxon>Pentapetalae</taxon>
        <taxon>rosids</taxon>
        <taxon>malvids</taxon>
        <taxon>Brassicales</taxon>
        <taxon>Brassicaceae</taxon>
        <taxon>Camelineae</taxon>
        <taxon>Arabidopsis</taxon>
    </lineage>
</organism>
<feature type="region of interest" description="Disordered" evidence="1">
    <location>
        <begin position="60"/>
        <end position="95"/>
    </location>
</feature>
<dbReference type="Proteomes" id="UP000694240">
    <property type="component" value="Chromosome 8"/>
</dbReference>
<protein>
    <submittedName>
        <fullName evidence="2">Uncharacterized protein</fullName>
    </submittedName>
</protein>
<evidence type="ECO:0000256" key="1">
    <source>
        <dbReference type="SAM" id="MobiDB-lite"/>
    </source>
</evidence>
<evidence type="ECO:0000313" key="3">
    <source>
        <dbReference type="Proteomes" id="UP000694240"/>
    </source>
</evidence>
<dbReference type="EMBL" id="JAEFBK010000008">
    <property type="protein sequence ID" value="KAG7577367.1"/>
    <property type="molecule type" value="Genomic_DNA"/>
</dbReference>
<proteinExistence type="predicted"/>
<keyword evidence="3" id="KW-1185">Reference proteome</keyword>
<comment type="caution">
    <text evidence="2">The sequence shown here is derived from an EMBL/GenBank/DDBJ whole genome shotgun (WGS) entry which is preliminary data.</text>
</comment>
<evidence type="ECO:0000313" key="2">
    <source>
        <dbReference type="EMBL" id="KAG7577367.1"/>
    </source>
</evidence>
<reference evidence="2 3" key="1">
    <citation type="submission" date="2020-12" db="EMBL/GenBank/DDBJ databases">
        <title>Concerted genomic and epigenomic changes stabilize Arabidopsis allopolyploids.</title>
        <authorList>
            <person name="Chen Z."/>
        </authorList>
    </citation>
    <scope>NUCLEOTIDE SEQUENCE [LARGE SCALE GENOMIC DNA]</scope>
    <source>
        <strain evidence="2">Allo738</strain>
        <tissue evidence="2">Leaf</tissue>
    </source>
</reference>
<name>A0A8T2AX76_9BRAS</name>